<proteinExistence type="predicted"/>
<evidence type="ECO:0000313" key="3">
    <source>
        <dbReference type="EMBL" id="BBH03213.1"/>
    </source>
</evidence>
<keyword evidence="1" id="KW-0812">Transmembrane</keyword>
<dbReference type="EMBL" id="AP019301">
    <property type="protein sequence ID" value="BBH03213.1"/>
    <property type="molecule type" value="Genomic_DNA"/>
</dbReference>
<feature type="signal peptide" evidence="2">
    <location>
        <begin position="1"/>
        <end position="16"/>
    </location>
</feature>
<dbReference type="GO" id="GO:0016409">
    <property type="term" value="F:palmitoyltransferase activity"/>
    <property type="evidence" value="ECO:0007669"/>
    <property type="project" value="InterPro"/>
</dbReference>
<organism evidence="3">
    <name type="scientific">Prunus dulcis</name>
    <name type="common">Almond</name>
    <name type="synonym">Amygdalus dulcis</name>
    <dbReference type="NCBI Taxonomy" id="3755"/>
    <lineage>
        <taxon>Eukaryota</taxon>
        <taxon>Viridiplantae</taxon>
        <taxon>Streptophyta</taxon>
        <taxon>Embryophyta</taxon>
        <taxon>Tracheophyta</taxon>
        <taxon>Spermatophyta</taxon>
        <taxon>Magnoliopsida</taxon>
        <taxon>eudicotyledons</taxon>
        <taxon>Gunneridae</taxon>
        <taxon>Pentapetalae</taxon>
        <taxon>rosids</taxon>
        <taxon>fabids</taxon>
        <taxon>Rosales</taxon>
        <taxon>Rosaceae</taxon>
        <taxon>Amygdaloideae</taxon>
        <taxon>Amygdaleae</taxon>
        <taxon>Prunus</taxon>
    </lineage>
</organism>
<reference evidence="3" key="1">
    <citation type="journal article" date="2019" name="Science">
        <title>Mutation of a bHLH transcription factor allowed almond domestication.</title>
        <authorList>
            <person name="Sanchez-Perez R."/>
            <person name="Pavan S."/>
            <person name="Mazzeo R."/>
            <person name="Moldovan C."/>
            <person name="Aiese Cigliano R."/>
            <person name="Del Cueto J."/>
            <person name="Ricciardi F."/>
            <person name="Lotti C."/>
            <person name="Ricciardi L."/>
            <person name="Dicenta F."/>
            <person name="Lopez-Marques R.L."/>
            <person name="Lindberg Moller B."/>
        </authorList>
    </citation>
    <scope>NUCLEOTIDE SEQUENCE</scope>
</reference>
<feature type="transmembrane region" description="Helical" evidence="1">
    <location>
        <begin position="56"/>
        <end position="77"/>
    </location>
</feature>
<keyword evidence="2" id="KW-0732">Signal</keyword>
<name>A0A4Y1RHR9_PRUDU</name>
<sequence length="189" mass="21450">MQLVMLLWSYFNVVLNDPGVVPPNWRPANDEEGGDGAPLVGSDQSTLVSDPANQKFYTFLETTLVTLSLFKYFMAFFTEEEVIGTLGTVAASFITFVLNFAFALSVFGFMIMHLSLVASNTTTIEAYEKKATPKWQYDLGRKKNFEQVFGTDKWYWFIPAYSEEDLRRIPALQGIDYPTRPELNALQPI</sequence>
<dbReference type="PANTHER" id="PTHR12246">
    <property type="entry name" value="PALMITOYLTRANSFERASE ZDHHC16"/>
    <property type="match status" value="1"/>
</dbReference>
<evidence type="ECO:0000256" key="1">
    <source>
        <dbReference type="SAM" id="Phobius"/>
    </source>
</evidence>
<dbReference type="AlphaFoldDB" id="A0A4Y1RHR9"/>
<dbReference type="InterPro" id="IPR039859">
    <property type="entry name" value="PFA4/ZDH16/20/ERF2-like"/>
</dbReference>
<accession>A0A4Y1RHR9</accession>
<gene>
    <name evidence="3" type="ORF">Prudu_014013</name>
</gene>
<keyword evidence="1" id="KW-1133">Transmembrane helix</keyword>
<keyword evidence="1" id="KW-0472">Membrane</keyword>
<protein>
    <submittedName>
        <fullName evidence="3">DHHC-type zinc finger family protein</fullName>
    </submittedName>
</protein>
<feature type="chain" id="PRO_5021333486" evidence="2">
    <location>
        <begin position="17"/>
        <end position="189"/>
    </location>
</feature>
<evidence type="ECO:0000256" key="2">
    <source>
        <dbReference type="SAM" id="SignalP"/>
    </source>
</evidence>
<feature type="transmembrane region" description="Helical" evidence="1">
    <location>
        <begin position="89"/>
        <end position="112"/>
    </location>
</feature>